<gene>
    <name evidence="3" type="ORF">GGX14DRAFT_659194</name>
</gene>
<organism evidence="3 4">
    <name type="scientific">Mycena pura</name>
    <dbReference type="NCBI Taxonomy" id="153505"/>
    <lineage>
        <taxon>Eukaryota</taxon>
        <taxon>Fungi</taxon>
        <taxon>Dikarya</taxon>
        <taxon>Basidiomycota</taxon>
        <taxon>Agaricomycotina</taxon>
        <taxon>Agaricomycetes</taxon>
        <taxon>Agaricomycetidae</taxon>
        <taxon>Agaricales</taxon>
        <taxon>Marasmiineae</taxon>
        <taxon>Mycenaceae</taxon>
        <taxon>Mycena</taxon>
    </lineage>
</organism>
<evidence type="ECO:0000313" key="3">
    <source>
        <dbReference type="EMBL" id="KAJ7201123.1"/>
    </source>
</evidence>
<evidence type="ECO:0000256" key="1">
    <source>
        <dbReference type="SAM" id="MobiDB-lite"/>
    </source>
</evidence>
<name>A0AAD6Y9Q2_9AGAR</name>
<evidence type="ECO:0000313" key="4">
    <source>
        <dbReference type="Proteomes" id="UP001219525"/>
    </source>
</evidence>
<keyword evidence="2" id="KW-0472">Membrane</keyword>
<reference evidence="3" key="1">
    <citation type="submission" date="2023-03" db="EMBL/GenBank/DDBJ databases">
        <title>Massive genome expansion in bonnet fungi (Mycena s.s.) driven by repeated elements and novel gene families across ecological guilds.</title>
        <authorList>
            <consortium name="Lawrence Berkeley National Laboratory"/>
            <person name="Harder C.B."/>
            <person name="Miyauchi S."/>
            <person name="Viragh M."/>
            <person name="Kuo A."/>
            <person name="Thoen E."/>
            <person name="Andreopoulos B."/>
            <person name="Lu D."/>
            <person name="Skrede I."/>
            <person name="Drula E."/>
            <person name="Henrissat B."/>
            <person name="Morin E."/>
            <person name="Kohler A."/>
            <person name="Barry K."/>
            <person name="LaButti K."/>
            <person name="Morin E."/>
            <person name="Salamov A."/>
            <person name="Lipzen A."/>
            <person name="Mereny Z."/>
            <person name="Hegedus B."/>
            <person name="Baldrian P."/>
            <person name="Stursova M."/>
            <person name="Weitz H."/>
            <person name="Taylor A."/>
            <person name="Grigoriev I.V."/>
            <person name="Nagy L.G."/>
            <person name="Martin F."/>
            <person name="Kauserud H."/>
        </authorList>
    </citation>
    <scope>NUCLEOTIDE SEQUENCE</scope>
    <source>
        <strain evidence="3">9144</strain>
    </source>
</reference>
<keyword evidence="2" id="KW-1133">Transmembrane helix</keyword>
<keyword evidence="2" id="KW-0812">Transmembrane</keyword>
<comment type="caution">
    <text evidence="3">The sequence shown here is derived from an EMBL/GenBank/DDBJ whole genome shotgun (WGS) entry which is preliminary data.</text>
</comment>
<proteinExistence type="predicted"/>
<protein>
    <submittedName>
        <fullName evidence="3">Uncharacterized protein</fullName>
    </submittedName>
</protein>
<evidence type="ECO:0000256" key="2">
    <source>
        <dbReference type="SAM" id="Phobius"/>
    </source>
</evidence>
<keyword evidence="4" id="KW-1185">Reference proteome</keyword>
<dbReference type="AlphaFoldDB" id="A0AAD6Y9Q2"/>
<sequence>MKVISNLSSVLTSATSLSIKLLICLMVKSLAEGNLFLGFSTVMILILTMGRHGNTFLKITFFFRMPFSGTFKRSIQHLPFKLGLASMKSHFSSTAKVPMGINSRLLLSLLMSRMILSSQSRKGRSQEKRLASASKMPTTPPIPELPHQWSMQANGSKTGAVGDENWVRTHLPPGKLSGVDLYSSCQWPESSLFQSREVKHNGIWALPDSEKRHNALESTDAGETVHLEAFRSDLLIFIRFCPVCLGLNGHSMLLQGISVVETDLGGKKIKLFGFELATGESMSGNWSRLIDELEHIPQRVVQRWDAGSSLVTDNAEEPNL</sequence>
<feature type="transmembrane region" description="Helical" evidence="2">
    <location>
        <begin position="34"/>
        <end position="53"/>
    </location>
</feature>
<accession>A0AAD6Y9Q2</accession>
<dbReference type="Proteomes" id="UP001219525">
    <property type="component" value="Unassembled WGS sequence"/>
</dbReference>
<dbReference type="EMBL" id="JARJCW010000060">
    <property type="protein sequence ID" value="KAJ7201123.1"/>
    <property type="molecule type" value="Genomic_DNA"/>
</dbReference>
<feature type="region of interest" description="Disordered" evidence="1">
    <location>
        <begin position="118"/>
        <end position="149"/>
    </location>
</feature>